<feature type="domain" description="YdbS-like PH" evidence="2">
    <location>
        <begin position="262"/>
        <end position="312"/>
    </location>
</feature>
<feature type="transmembrane region" description="Helical" evidence="1">
    <location>
        <begin position="12"/>
        <end position="35"/>
    </location>
</feature>
<evidence type="ECO:0000313" key="3">
    <source>
        <dbReference type="EMBL" id="OLR56458.1"/>
    </source>
</evidence>
<evidence type="ECO:0000313" key="4">
    <source>
        <dbReference type="Proteomes" id="UP000187404"/>
    </source>
</evidence>
<sequence length="505" mass="56002">MNENERIVYRSHFSVLITKATGVLAALAVIIVTNLRDAETLFRELRTTGGVPSRYCPVLLGILGMILFLAALAVRRWRRTYIILDGTNLIVHRATMVDRQNIIDLATVSSVNLEQNLLQMMLGVYRIRIDTNSASTAEDTDVDLVLARDKAEEFKRLVMSRMGSESPVPVDPRELYHNGISYGTGAVLRHALFSNSIAGLLIGVGGLMLGSGMLIDDIRGIDTSGLGEFLTSLVVLLVAVWSLVGTPVKSFLHLYDFRCMRHEDSLRFAYGLTRRRDFSIPVSKIHAVTVNQGVLARIFGCEELKISVIGMGDDDDEVCNLSLYLRKDKVTPLVSRLLPEYEQLYQMKWERKRTILTAIDAVRYVLISSAVMAAAWLVIPLSFNWKLLIAAGVPAAAAVCSVSAGATAGLALAENGVVIREGIFDATRTLVFYKKLQTMRYDGGPIWRHFGVSEGVLTMFGGMFGSSISVDAFPTEKFEEIARRMCEARCYSPRFEQKNVRNDLS</sequence>
<accession>A0A1Q9JJR7</accession>
<feature type="transmembrane region" description="Helical" evidence="1">
    <location>
        <begin position="229"/>
        <end position="252"/>
    </location>
</feature>
<keyword evidence="1" id="KW-0812">Transmembrane</keyword>
<proteinExistence type="predicted"/>
<dbReference type="RefSeq" id="WP_075714104.1">
    <property type="nucleotide sequence ID" value="NZ_MJIE01000001.1"/>
</dbReference>
<dbReference type="PANTHER" id="PTHR34473:SF2">
    <property type="entry name" value="UPF0699 TRANSMEMBRANE PROTEIN YDBT"/>
    <property type="match status" value="1"/>
</dbReference>
<name>A0A1Q9JJR7_9FIRM</name>
<keyword evidence="4" id="KW-1185">Reference proteome</keyword>
<comment type="caution">
    <text evidence="3">The sequence shown here is derived from an EMBL/GenBank/DDBJ whole genome shotgun (WGS) entry which is preliminary data.</text>
</comment>
<feature type="domain" description="YdbS-like PH" evidence="2">
    <location>
        <begin position="77"/>
        <end position="143"/>
    </location>
</feature>
<dbReference type="Pfam" id="PF03703">
    <property type="entry name" value="bPH_2"/>
    <property type="match status" value="3"/>
</dbReference>
<feature type="transmembrane region" description="Helical" evidence="1">
    <location>
        <begin position="387"/>
        <end position="413"/>
    </location>
</feature>
<protein>
    <recommendedName>
        <fullName evidence="2">YdbS-like PH domain-containing protein</fullName>
    </recommendedName>
</protein>
<keyword evidence="1" id="KW-0472">Membrane</keyword>
<dbReference type="STRING" id="1261640.BHK98_10470"/>
<feature type="domain" description="YdbS-like PH" evidence="2">
    <location>
        <begin position="407"/>
        <end position="483"/>
    </location>
</feature>
<feature type="transmembrane region" description="Helical" evidence="1">
    <location>
        <begin position="361"/>
        <end position="381"/>
    </location>
</feature>
<dbReference type="OrthoDB" id="1771625at2"/>
<evidence type="ECO:0000256" key="1">
    <source>
        <dbReference type="SAM" id="Phobius"/>
    </source>
</evidence>
<dbReference type="Proteomes" id="UP000187404">
    <property type="component" value="Unassembled WGS sequence"/>
</dbReference>
<feature type="transmembrane region" description="Helical" evidence="1">
    <location>
        <begin position="191"/>
        <end position="209"/>
    </location>
</feature>
<organism evidence="3 4">
    <name type="scientific">Hornefia porci</name>
    <dbReference type="NCBI Taxonomy" id="2652292"/>
    <lineage>
        <taxon>Bacteria</taxon>
        <taxon>Bacillati</taxon>
        <taxon>Bacillota</taxon>
        <taxon>Clostridia</taxon>
        <taxon>Peptostreptococcales</taxon>
        <taxon>Anaerovoracaceae</taxon>
        <taxon>Hornefia</taxon>
    </lineage>
</organism>
<evidence type="ECO:0000259" key="2">
    <source>
        <dbReference type="Pfam" id="PF03703"/>
    </source>
</evidence>
<dbReference type="InterPro" id="IPR005182">
    <property type="entry name" value="YdbS-like_PH"/>
</dbReference>
<reference evidence="3 4" key="1">
    <citation type="journal article" date="2016" name="Appl. Environ. Microbiol.">
        <title>Function and Phylogeny of Bacterial Butyryl Coenzyme A:Acetate Transferases and Their Diversity in the Proximal Colon of Swine.</title>
        <authorList>
            <person name="Trachsel J."/>
            <person name="Bayles D.O."/>
            <person name="Looft T."/>
            <person name="Levine U.Y."/>
            <person name="Allen H.K."/>
        </authorList>
    </citation>
    <scope>NUCLEOTIDE SEQUENCE [LARGE SCALE GENOMIC DNA]</scope>
    <source>
        <strain evidence="3 4">68-3-10</strain>
    </source>
</reference>
<dbReference type="PANTHER" id="PTHR34473">
    <property type="entry name" value="UPF0699 TRANSMEMBRANE PROTEIN YDBS"/>
    <property type="match status" value="1"/>
</dbReference>
<gene>
    <name evidence="3" type="ORF">BHK98_10470</name>
</gene>
<feature type="transmembrane region" description="Helical" evidence="1">
    <location>
        <begin position="55"/>
        <end position="74"/>
    </location>
</feature>
<keyword evidence="1" id="KW-1133">Transmembrane helix</keyword>
<dbReference type="AlphaFoldDB" id="A0A1Q9JJR7"/>
<dbReference type="EMBL" id="MJIE01000001">
    <property type="protein sequence ID" value="OLR56458.1"/>
    <property type="molecule type" value="Genomic_DNA"/>
</dbReference>